<dbReference type="RefSeq" id="WP_230741316.1">
    <property type="nucleotide sequence ID" value="NZ_PGCK01000003.1"/>
</dbReference>
<reference evidence="3 4" key="1">
    <citation type="submission" date="2017-11" db="EMBL/GenBank/DDBJ databases">
        <title>Isolation and Characterization of Family Methanocellaceae Species from Potential Methane Hydrate Area Offshore Southwestern Taiwan.</title>
        <authorList>
            <person name="Zhang W.-L."/>
            <person name="Chen W.-C."/>
            <person name="Lai M.-C."/>
            <person name="Chen S.-C."/>
        </authorList>
    </citation>
    <scope>NUCLEOTIDE SEQUENCE [LARGE SCALE GENOMIC DNA]</scope>
    <source>
        <strain evidence="3 4">CWC-04</strain>
    </source>
</reference>
<dbReference type="AlphaFoldDB" id="A0AAP2RBV6"/>
<gene>
    <name evidence="3" type="ORF">CUJ83_05675</name>
</gene>
<evidence type="ECO:0000313" key="3">
    <source>
        <dbReference type="EMBL" id="MCD1294488.1"/>
    </source>
</evidence>
<comment type="caution">
    <text evidence="3">The sequence shown here is derived from an EMBL/GenBank/DDBJ whole genome shotgun (WGS) entry which is preliminary data.</text>
</comment>
<dbReference type="InterPro" id="IPR006171">
    <property type="entry name" value="TOPRIM_dom"/>
</dbReference>
<keyword evidence="4" id="KW-1185">Reference proteome</keyword>
<evidence type="ECO:0000259" key="2">
    <source>
        <dbReference type="Pfam" id="PF01751"/>
    </source>
</evidence>
<dbReference type="NCBIfam" id="NF003091">
    <property type="entry name" value="PRK04017.1-2"/>
    <property type="match status" value="1"/>
</dbReference>
<proteinExistence type="inferred from homology"/>
<organism evidence="3 4">
    <name type="scientific">Methanooceanicella nereidis</name>
    <dbReference type="NCBI Taxonomy" id="2052831"/>
    <lineage>
        <taxon>Archaea</taxon>
        <taxon>Methanobacteriati</taxon>
        <taxon>Methanobacteriota</taxon>
        <taxon>Stenosarchaea group</taxon>
        <taxon>Methanomicrobia</taxon>
        <taxon>Methanocellales</taxon>
        <taxon>Methanocellaceae</taxon>
        <taxon>Methanooceanicella</taxon>
    </lineage>
</organism>
<evidence type="ECO:0000313" key="4">
    <source>
        <dbReference type="Proteomes" id="UP001320159"/>
    </source>
</evidence>
<dbReference type="Gene3D" id="3.40.1360.10">
    <property type="match status" value="1"/>
</dbReference>
<dbReference type="Pfam" id="PF01751">
    <property type="entry name" value="Toprim"/>
    <property type="match status" value="1"/>
</dbReference>
<dbReference type="Proteomes" id="UP001320159">
    <property type="component" value="Unassembled WGS sequence"/>
</dbReference>
<evidence type="ECO:0000256" key="1">
    <source>
        <dbReference type="HAMAP-Rule" id="MF_01095"/>
    </source>
</evidence>
<comment type="similarity">
    <text evidence="1">Belongs to the UPF0292 family.</text>
</comment>
<dbReference type="SUPFAM" id="SSF110455">
    <property type="entry name" value="Toprim domain"/>
    <property type="match status" value="1"/>
</dbReference>
<accession>A0AAP2RBV6</accession>
<protein>
    <recommendedName>
        <fullName evidence="1">UPF0292 protein CUJ83_05675</fullName>
    </recommendedName>
</protein>
<dbReference type="EMBL" id="PGCK01000003">
    <property type="protein sequence ID" value="MCD1294488.1"/>
    <property type="molecule type" value="Genomic_DNA"/>
</dbReference>
<dbReference type="PANTHER" id="PTHR39964">
    <property type="entry name" value="UPF0292 PROTEIN TK1411"/>
    <property type="match status" value="1"/>
</dbReference>
<name>A0AAP2RBV6_9EURY</name>
<dbReference type="PANTHER" id="PTHR39964:SF2">
    <property type="entry name" value="UPF0292 PROTEIN MJ1624"/>
    <property type="match status" value="1"/>
</dbReference>
<dbReference type="InterPro" id="IPR022972">
    <property type="entry name" value="UPF0292"/>
</dbReference>
<sequence length="137" mass="15777">MDDRERLEEIQALIDEIADRAMHGATILVEGKRDRDSLISLGVHGDIVMTSQKQLFNLAEELAREKKDIVVLTDWDERGDEVALQMETYLKADGARPDCDLRSSLKDLVKKEIKDIESLYKYVQRLKEVCSSKPQHY</sequence>
<dbReference type="HAMAP" id="MF_01095">
    <property type="entry name" value="UPF0292"/>
    <property type="match status" value="1"/>
</dbReference>
<feature type="domain" description="Toprim" evidence="2">
    <location>
        <begin position="27"/>
        <end position="93"/>
    </location>
</feature>